<dbReference type="InterPro" id="IPR000238">
    <property type="entry name" value="RbfA"/>
</dbReference>
<dbReference type="EMBL" id="UINC01005548">
    <property type="protein sequence ID" value="SVA22019.1"/>
    <property type="molecule type" value="Genomic_DNA"/>
</dbReference>
<dbReference type="PANTHER" id="PTHR33515:SF1">
    <property type="entry name" value="RIBOSOME-BINDING FACTOR A, CHLOROPLASTIC-RELATED"/>
    <property type="match status" value="1"/>
</dbReference>
<dbReference type="InterPro" id="IPR020053">
    <property type="entry name" value="Ribosome-bd_factorA_CS"/>
</dbReference>
<dbReference type="PROSITE" id="PS01319">
    <property type="entry name" value="RBFA"/>
    <property type="match status" value="1"/>
</dbReference>
<proteinExistence type="inferred from homology"/>
<feature type="region of interest" description="Disordered" evidence="1">
    <location>
        <begin position="112"/>
        <end position="132"/>
    </location>
</feature>
<dbReference type="Pfam" id="PF02033">
    <property type="entry name" value="RBFA"/>
    <property type="match status" value="1"/>
</dbReference>
<evidence type="ECO:0000313" key="2">
    <source>
        <dbReference type="EMBL" id="SVA22019.1"/>
    </source>
</evidence>
<dbReference type="Gene3D" id="3.30.300.20">
    <property type="match status" value="1"/>
</dbReference>
<dbReference type="SUPFAM" id="SSF89919">
    <property type="entry name" value="Ribosome-binding factor A, RbfA"/>
    <property type="match status" value="1"/>
</dbReference>
<organism evidence="2">
    <name type="scientific">marine metagenome</name>
    <dbReference type="NCBI Taxonomy" id="408172"/>
    <lineage>
        <taxon>unclassified sequences</taxon>
        <taxon>metagenomes</taxon>
        <taxon>ecological metagenomes</taxon>
    </lineage>
</organism>
<dbReference type="PANTHER" id="PTHR33515">
    <property type="entry name" value="RIBOSOME-BINDING FACTOR A, CHLOROPLASTIC-RELATED"/>
    <property type="match status" value="1"/>
</dbReference>
<dbReference type="HAMAP" id="MF_00003">
    <property type="entry name" value="RbfA"/>
    <property type="match status" value="1"/>
</dbReference>
<dbReference type="GO" id="GO:0006364">
    <property type="term" value="P:rRNA processing"/>
    <property type="evidence" value="ECO:0007669"/>
    <property type="project" value="InterPro"/>
</dbReference>
<dbReference type="AlphaFoldDB" id="A0A381U1M5"/>
<dbReference type="InterPro" id="IPR023799">
    <property type="entry name" value="RbfA_dom_sf"/>
</dbReference>
<reference evidence="2" key="1">
    <citation type="submission" date="2018-05" db="EMBL/GenBank/DDBJ databases">
        <authorList>
            <person name="Lanie J.A."/>
            <person name="Ng W.-L."/>
            <person name="Kazmierczak K.M."/>
            <person name="Andrzejewski T.M."/>
            <person name="Davidsen T.M."/>
            <person name="Wayne K.J."/>
            <person name="Tettelin H."/>
            <person name="Glass J.I."/>
            <person name="Rusch D."/>
            <person name="Podicherti R."/>
            <person name="Tsui H.-C.T."/>
            <person name="Winkler M.E."/>
        </authorList>
    </citation>
    <scope>NUCLEOTIDE SEQUENCE</scope>
</reference>
<accession>A0A381U1M5</accession>
<name>A0A381U1M5_9ZZZZ</name>
<dbReference type="NCBIfam" id="TIGR00082">
    <property type="entry name" value="rbfA"/>
    <property type="match status" value="1"/>
</dbReference>
<evidence type="ECO:0000256" key="1">
    <source>
        <dbReference type="SAM" id="MobiDB-lite"/>
    </source>
</evidence>
<sequence length="132" mass="15206">MAQGSRPKRVADLVRAELGELLARRVNDPGVGFVTLTRVQVTPDLQHARVYFTTLGDDNQREQSRHALERATPFLRRQIGQRLTLKRTPRLTFHFDDSIGHQERVEQLLQELQISPSTHTGENDDEDQEHDE</sequence>
<protein>
    <recommendedName>
        <fullName evidence="3">Ribosome-binding factor A</fullName>
    </recommendedName>
</protein>
<dbReference type="InterPro" id="IPR015946">
    <property type="entry name" value="KH_dom-like_a/b"/>
</dbReference>
<dbReference type="GO" id="GO:0005829">
    <property type="term" value="C:cytosol"/>
    <property type="evidence" value="ECO:0007669"/>
    <property type="project" value="TreeGrafter"/>
</dbReference>
<evidence type="ECO:0008006" key="3">
    <source>
        <dbReference type="Google" id="ProtNLM"/>
    </source>
</evidence>
<feature type="compositionally biased region" description="Acidic residues" evidence="1">
    <location>
        <begin position="123"/>
        <end position="132"/>
    </location>
</feature>
<dbReference type="GO" id="GO:0043024">
    <property type="term" value="F:ribosomal small subunit binding"/>
    <property type="evidence" value="ECO:0007669"/>
    <property type="project" value="TreeGrafter"/>
</dbReference>
<gene>
    <name evidence="2" type="ORF">METZ01_LOCUS74873</name>
</gene>